<feature type="non-terminal residue" evidence="1">
    <location>
        <position position="55"/>
    </location>
</feature>
<organism evidence="1">
    <name type="scientific">Phytophthora nicotianae</name>
    <name type="common">Potato buckeye rot agent</name>
    <name type="synonym">Phytophthora parasitica</name>
    <dbReference type="NCBI Taxonomy" id="4792"/>
    <lineage>
        <taxon>Eukaryota</taxon>
        <taxon>Sar</taxon>
        <taxon>Stramenopiles</taxon>
        <taxon>Oomycota</taxon>
        <taxon>Peronosporomycetes</taxon>
        <taxon>Peronosporales</taxon>
        <taxon>Peronosporaceae</taxon>
        <taxon>Phytophthora</taxon>
    </lineage>
</organism>
<reference evidence="1" key="1">
    <citation type="submission" date="2013-11" db="EMBL/GenBank/DDBJ databases">
        <title>The Genome Sequence of Phytophthora parasitica IAC_01/95.</title>
        <authorList>
            <consortium name="The Broad Institute Genomics Platform"/>
            <person name="Russ C."/>
            <person name="Tyler B."/>
            <person name="Panabieres F."/>
            <person name="Shan W."/>
            <person name="Tripathy S."/>
            <person name="Grunwald N."/>
            <person name="Machado M."/>
            <person name="Johnson C.S."/>
            <person name="Arredondo F."/>
            <person name="Hong C."/>
            <person name="Coffey M."/>
            <person name="Young S.K."/>
            <person name="Zeng Q."/>
            <person name="Gargeya S."/>
            <person name="Fitzgerald M."/>
            <person name="Abouelleil A."/>
            <person name="Alvarado L."/>
            <person name="Chapman S.B."/>
            <person name="Gainer-Dewar J."/>
            <person name="Goldberg J."/>
            <person name="Griggs A."/>
            <person name="Gujja S."/>
            <person name="Hansen M."/>
            <person name="Howarth C."/>
            <person name="Imamovic A."/>
            <person name="Ireland A."/>
            <person name="Larimer J."/>
            <person name="McCowan C."/>
            <person name="Murphy C."/>
            <person name="Pearson M."/>
            <person name="Poon T.W."/>
            <person name="Priest M."/>
            <person name="Roberts A."/>
            <person name="Saif S."/>
            <person name="Shea T."/>
            <person name="Sykes S."/>
            <person name="Wortman J."/>
            <person name="Nusbaum C."/>
            <person name="Birren B."/>
        </authorList>
    </citation>
    <scope>NUCLEOTIDE SEQUENCE [LARGE SCALE GENOMIC DNA]</scope>
    <source>
        <strain evidence="1">IAC_01/95</strain>
    </source>
</reference>
<evidence type="ECO:0000313" key="1">
    <source>
        <dbReference type="EMBL" id="ETM35573.1"/>
    </source>
</evidence>
<protein>
    <submittedName>
        <fullName evidence="1">Uncharacterized protein</fullName>
    </submittedName>
</protein>
<gene>
    <name evidence="1" type="ORF">L914_17546</name>
</gene>
<accession>W2MIR2</accession>
<name>W2MIR2_PHYNI</name>
<dbReference type="EMBL" id="KI695487">
    <property type="protein sequence ID" value="ETM35573.1"/>
    <property type="molecule type" value="Genomic_DNA"/>
</dbReference>
<proteinExistence type="predicted"/>
<dbReference type="AlphaFoldDB" id="W2MIR2"/>
<feature type="non-terminal residue" evidence="1">
    <location>
        <position position="1"/>
    </location>
</feature>
<dbReference type="Proteomes" id="UP000054532">
    <property type="component" value="Unassembled WGS sequence"/>
</dbReference>
<sequence>RSTKSGERLDGSLHPVKACVDPELLEILRFYELCKVVDAVLNEEQVAVIDANLGS</sequence>